<reference evidence="3 4" key="1">
    <citation type="submission" date="2013-08" db="EMBL/GenBank/DDBJ databases">
        <authorList>
            <person name="Weinstock G."/>
            <person name="Sodergren E."/>
            <person name="Wylie T."/>
            <person name="Fulton L."/>
            <person name="Fulton R."/>
            <person name="Fronick C."/>
            <person name="O'Laughlin M."/>
            <person name="Godfrey J."/>
            <person name="Miner T."/>
            <person name="Herter B."/>
            <person name="Appelbaum E."/>
            <person name="Cordes M."/>
            <person name="Lek S."/>
            <person name="Wollam A."/>
            <person name="Pepin K.H."/>
            <person name="Palsikar V.B."/>
            <person name="Mitreva M."/>
            <person name="Wilson R.K."/>
        </authorList>
    </citation>
    <scope>NUCLEOTIDE SEQUENCE [LARGE SCALE GENOMIC DNA]</scope>
    <source>
        <strain evidence="3 4">F0041</strain>
    </source>
</reference>
<evidence type="ECO:0000313" key="3">
    <source>
        <dbReference type="EMBL" id="ERI81160.1"/>
    </source>
</evidence>
<comment type="caution">
    <text evidence="3">The sequence shown here is derived from an EMBL/GenBank/DDBJ whole genome shotgun (WGS) entry which is preliminary data.</text>
</comment>
<keyword evidence="2" id="KW-1133">Transmembrane helix</keyword>
<proteinExistence type="predicted"/>
<evidence type="ECO:0000256" key="2">
    <source>
        <dbReference type="SAM" id="Phobius"/>
    </source>
</evidence>
<organism evidence="3 4">
    <name type="scientific">Bacteroides pyogenes F0041</name>
    <dbReference type="NCBI Taxonomy" id="1321819"/>
    <lineage>
        <taxon>Bacteria</taxon>
        <taxon>Pseudomonadati</taxon>
        <taxon>Bacteroidota</taxon>
        <taxon>Bacteroidia</taxon>
        <taxon>Bacteroidales</taxon>
        <taxon>Bacteroidaceae</taxon>
        <taxon>Bacteroides</taxon>
    </lineage>
</organism>
<dbReference type="AlphaFoldDB" id="U2C9F7"/>
<feature type="transmembrane region" description="Helical" evidence="2">
    <location>
        <begin position="20"/>
        <end position="40"/>
    </location>
</feature>
<gene>
    <name evidence="3" type="ORF">HMPREF1981_03380</name>
</gene>
<dbReference type="Proteomes" id="UP000016496">
    <property type="component" value="Unassembled WGS sequence"/>
</dbReference>
<dbReference type="EMBL" id="AWSV01000173">
    <property type="protein sequence ID" value="ERI81160.1"/>
    <property type="molecule type" value="Genomic_DNA"/>
</dbReference>
<evidence type="ECO:0000256" key="1">
    <source>
        <dbReference type="SAM" id="Coils"/>
    </source>
</evidence>
<sequence length="304" mass="35258">MLIFAFVIRLIIRFMNKKGFLVAAVAVLVIAMIGITYLLITEKRANRELVQEFQLDKEDLEKEYTRFSQQYDELKMTVSNDSLAQLLEQEQLKTQRLLEELRTVKSSNASEIRRLKNELATLRKIMVGYINQIDSLNRLTAEQKEVIAEVTRKYNDASRQISNLSEEKKNLDKKVTLAAQLDATNIRVEARNKRGKVAKRVKDVVKMAVSFTIVKNITAENGERTLYIRIAKPDNDVLTKNPSNTFPYENRELGYSIKKYIEYDGEEQNITVYWDVEEFLYAGTYRVDIFEGGNLIGSRKFELE</sequence>
<protein>
    <submittedName>
        <fullName evidence="3">Uncharacterized protein</fullName>
    </submittedName>
</protein>
<feature type="coiled-coil region" evidence="1">
    <location>
        <begin position="43"/>
        <end position="174"/>
    </location>
</feature>
<dbReference type="HOGENOM" id="CLU_081205_0_0_10"/>
<keyword evidence="2" id="KW-0472">Membrane</keyword>
<dbReference type="PATRIC" id="fig|1321819.3.peg.3115"/>
<accession>U2C9F7</accession>
<evidence type="ECO:0000313" key="4">
    <source>
        <dbReference type="Proteomes" id="UP000016496"/>
    </source>
</evidence>
<name>U2C9F7_9BACE</name>
<keyword evidence="1" id="KW-0175">Coiled coil</keyword>
<keyword evidence="2" id="KW-0812">Transmembrane</keyword>